<dbReference type="FunFam" id="3.10.120.10:FF:000003">
    <property type="entry name" value="membrane-associated progesterone receptor component 1"/>
    <property type="match status" value="1"/>
</dbReference>
<organism evidence="5 7">
    <name type="scientific">Dermatophagoides pteronyssinus</name>
    <name type="common">European house dust mite</name>
    <dbReference type="NCBI Taxonomy" id="6956"/>
    <lineage>
        <taxon>Eukaryota</taxon>
        <taxon>Metazoa</taxon>
        <taxon>Ecdysozoa</taxon>
        <taxon>Arthropoda</taxon>
        <taxon>Chelicerata</taxon>
        <taxon>Arachnida</taxon>
        <taxon>Acari</taxon>
        <taxon>Acariformes</taxon>
        <taxon>Sarcoptiformes</taxon>
        <taxon>Astigmata</taxon>
        <taxon>Psoroptidia</taxon>
        <taxon>Analgoidea</taxon>
        <taxon>Pyroglyphidae</taxon>
        <taxon>Dermatophagoidinae</taxon>
        <taxon>Dermatophagoides</taxon>
    </lineage>
</organism>
<dbReference type="RefSeq" id="XP_027205072.1">
    <property type="nucleotide sequence ID" value="XM_027349271.1"/>
</dbReference>
<evidence type="ECO:0000256" key="3">
    <source>
        <dbReference type="SAM" id="Phobius"/>
    </source>
</evidence>
<dbReference type="InterPro" id="IPR050577">
    <property type="entry name" value="MAPR/NEUFC/NENF-like"/>
</dbReference>
<dbReference type="SUPFAM" id="SSF55856">
    <property type="entry name" value="Cytochrome b5-like heme/steroid binding domain"/>
    <property type="match status" value="1"/>
</dbReference>
<dbReference type="PANTHER" id="PTHR10281">
    <property type="entry name" value="MEMBRANE-ASSOCIATED PROGESTERONE RECEPTOR COMPONENT-RELATED"/>
    <property type="match status" value="1"/>
</dbReference>
<dbReference type="PANTHER" id="PTHR10281:SF106">
    <property type="entry name" value="IP06960P-RELATED"/>
    <property type="match status" value="1"/>
</dbReference>
<dbReference type="GO" id="GO:0005783">
    <property type="term" value="C:endoplasmic reticulum"/>
    <property type="evidence" value="ECO:0007669"/>
    <property type="project" value="TreeGrafter"/>
</dbReference>
<evidence type="ECO:0000256" key="2">
    <source>
        <dbReference type="SAM" id="MobiDB-lite"/>
    </source>
</evidence>
<feature type="compositionally biased region" description="Basic and acidic residues" evidence="2">
    <location>
        <begin position="192"/>
        <end position="207"/>
    </location>
</feature>
<evidence type="ECO:0000256" key="1">
    <source>
        <dbReference type="ARBA" id="ARBA00038357"/>
    </source>
</evidence>
<evidence type="ECO:0000313" key="6">
    <source>
        <dbReference type="RefSeq" id="XP_027205069.1"/>
    </source>
</evidence>
<accession>A0A6P6YIG8</accession>
<dbReference type="KEGG" id="dpte:113798703"/>
<comment type="similarity">
    <text evidence="1">Belongs to the cytochrome b5 family. MAPR subfamily.</text>
</comment>
<keyword evidence="3" id="KW-0812">Transmembrane</keyword>
<dbReference type="SMART" id="SM01117">
    <property type="entry name" value="Cyt-b5"/>
    <property type="match status" value="1"/>
</dbReference>
<dbReference type="RefSeq" id="XP_027205069.1">
    <property type="nucleotide sequence ID" value="XM_027349268.1"/>
</dbReference>
<name>A0A6P6YIG8_DERPT</name>
<feature type="transmembrane region" description="Helical" evidence="3">
    <location>
        <begin position="31"/>
        <end position="48"/>
    </location>
</feature>
<keyword evidence="5" id="KW-1185">Reference proteome</keyword>
<evidence type="ECO:0000259" key="4">
    <source>
        <dbReference type="SMART" id="SM01117"/>
    </source>
</evidence>
<feature type="compositionally biased region" description="Low complexity" evidence="2">
    <location>
        <begin position="13"/>
        <end position="24"/>
    </location>
</feature>
<dbReference type="RefSeq" id="XP_027205070.1">
    <property type="nucleotide sequence ID" value="XM_027349269.1"/>
</dbReference>
<dbReference type="InterPro" id="IPR036400">
    <property type="entry name" value="Cyt_B5-like_heme/steroid_sf"/>
</dbReference>
<protein>
    <submittedName>
        <fullName evidence="6 7">Membrane-associated progesterone receptor component 1-like isoform X1</fullName>
    </submittedName>
</protein>
<reference evidence="6 7" key="1">
    <citation type="submission" date="2025-08" db="UniProtKB">
        <authorList>
            <consortium name="RefSeq"/>
        </authorList>
    </citation>
    <scope>IDENTIFICATION</scope>
    <source>
        <strain evidence="6 7">Airmid</strain>
    </source>
</reference>
<feature type="region of interest" description="Disordered" evidence="2">
    <location>
        <begin position="1"/>
        <end position="25"/>
    </location>
</feature>
<evidence type="ECO:0000313" key="7">
    <source>
        <dbReference type="RefSeq" id="XP_027205070.1"/>
    </source>
</evidence>
<feature type="domain" description="Cytochrome b5 heme-binding" evidence="4">
    <location>
        <begin position="76"/>
        <end position="173"/>
    </location>
</feature>
<feature type="compositionally biased region" description="Basic and acidic residues" evidence="2">
    <location>
        <begin position="249"/>
        <end position="260"/>
    </location>
</feature>
<dbReference type="GO" id="GO:0016020">
    <property type="term" value="C:membrane"/>
    <property type="evidence" value="ECO:0007669"/>
    <property type="project" value="TreeGrafter"/>
</dbReference>
<feature type="compositionally biased region" description="Polar residues" evidence="2">
    <location>
        <begin position="220"/>
        <end position="238"/>
    </location>
</feature>
<gene>
    <name evidence="6 7 8" type="primary">LOC113798703</name>
</gene>
<keyword evidence="3" id="KW-1133">Transmembrane helix</keyword>
<keyword evidence="3" id="KW-0472">Membrane</keyword>
<dbReference type="InterPro" id="IPR001199">
    <property type="entry name" value="Cyt_B5-like_heme/steroid-bd"/>
</dbReference>
<evidence type="ECO:0000313" key="8">
    <source>
        <dbReference type="RefSeq" id="XP_027205072.1"/>
    </source>
</evidence>
<sequence>MSTNSKADIKSEQTQQKHQQQQEQNGSAIDVLNITNTLLAILIVYALYKLFGKKKKTGNDDGERFRLPDPLPKHDMTLDELRRYDGTGPDKRICLAILGRVYDCTKGHEYYGPGGAYSPLAGRDASRALALFDLSAVKDEWDDITDLDSNQLSSVMEWNEQFQERYDYIGRLVRSKEEILERADFEEDIDIGGEKQKKSSMKNDKQQHSSTTDDDEIEVINSSEQESTNGNMGNTSKKVSFMDAKHKKNDSGDDGKKLSESSDDIEVIETAAKNDTDN</sequence>
<evidence type="ECO:0000313" key="5">
    <source>
        <dbReference type="Proteomes" id="UP000515146"/>
    </source>
</evidence>
<dbReference type="AlphaFoldDB" id="A0A6P6YIG8"/>
<dbReference type="OrthoDB" id="547796at2759"/>
<dbReference type="Pfam" id="PF00173">
    <property type="entry name" value="Cyt-b5"/>
    <property type="match status" value="1"/>
</dbReference>
<feature type="region of interest" description="Disordered" evidence="2">
    <location>
        <begin position="191"/>
        <end position="278"/>
    </location>
</feature>
<dbReference type="Gene3D" id="3.10.120.10">
    <property type="entry name" value="Cytochrome b5-like heme/steroid binding domain"/>
    <property type="match status" value="1"/>
</dbReference>
<dbReference type="OMA" id="IQKNDGQ"/>
<dbReference type="Proteomes" id="UP000515146">
    <property type="component" value="Unplaced"/>
</dbReference>
<proteinExistence type="inferred from homology"/>